<dbReference type="GO" id="GO:0009307">
    <property type="term" value="P:DNA restriction-modification system"/>
    <property type="evidence" value="ECO:0007669"/>
    <property type="project" value="UniProtKB-KW"/>
</dbReference>
<keyword evidence="3" id="KW-0238">DNA-binding</keyword>
<dbReference type="Gene3D" id="3.90.220.20">
    <property type="entry name" value="DNA methylase specificity domains"/>
    <property type="match status" value="2"/>
</dbReference>
<reference evidence="6 7" key="1">
    <citation type="journal article" date="2014" name="Int. J. Syst. Evol. Microbiol.">
        <title>Complete genome sequence of Corynebacterium casei LMG S-19264T (=DSM 44701T), isolated from a smear-ripened cheese.</title>
        <authorList>
            <consortium name="US DOE Joint Genome Institute (JGI-PGF)"/>
            <person name="Walter F."/>
            <person name="Albersmeier A."/>
            <person name="Kalinowski J."/>
            <person name="Ruckert C."/>
        </authorList>
    </citation>
    <scope>NUCLEOTIDE SEQUENCE [LARGE SCALE GENOMIC DNA]</scope>
    <source>
        <strain evidence="6 7">CGMCC 1.7029</strain>
    </source>
</reference>
<evidence type="ECO:0000256" key="4">
    <source>
        <dbReference type="SAM" id="MobiDB-lite"/>
    </source>
</evidence>
<protein>
    <submittedName>
        <fullName evidence="6">Type I restriction enzyme EcoEI specificity protein</fullName>
    </submittedName>
</protein>
<dbReference type="Proteomes" id="UP000598196">
    <property type="component" value="Unassembled WGS sequence"/>
</dbReference>
<dbReference type="AlphaFoldDB" id="A0A918DEB8"/>
<dbReference type="PANTHER" id="PTHR43140:SF1">
    <property type="entry name" value="TYPE I RESTRICTION ENZYME ECOKI SPECIFICITY SUBUNIT"/>
    <property type="match status" value="1"/>
</dbReference>
<dbReference type="CDD" id="cd17261">
    <property type="entry name" value="RMtype1_S_EcoKI-TRD2-CR2_like"/>
    <property type="match status" value="1"/>
</dbReference>
<organism evidence="6 7">
    <name type="scientific">Gemmobacter aquaticus</name>
    <dbReference type="NCBI Taxonomy" id="490185"/>
    <lineage>
        <taxon>Bacteria</taxon>
        <taxon>Pseudomonadati</taxon>
        <taxon>Pseudomonadota</taxon>
        <taxon>Alphaproteobacteria</taxon>
        <taxon>Rhodobacterales</taxon>
        <taxon>Paracoccaceae</taxon>
        <taxon>Gemmobacter</taxon>
    </lineage>
</organism>
<dbReference type="RefSeq" id="WP_146287611.1">
    <property type="nucleotide sequence ID" value="NZ_BMLP01000005.1"/>
</dbReference>
<feature type="region of interest" description="Disordered" evidence="4">
    <location>
        <begin position="234"/>
        <end position="264"/>
    </location>
</feature>
<keyword evidence="2" id="KW-0680">Restriction system</keyword>
<comment type="caution">
    <text evidence="6">The sequence shown here is derived from an EMBL/GenBank/DDBJ whole genome shotgun (WGS) entry which is preliminary data.</text>
</comment>
<feature type="domain" description="Type I restriction modification DNA specificity" evidence="5">
    <location>
        <begin position="10"/>
        <end position="167"/>
    </location>
</feature>
<comment type="similarity">
    <text evidence="1">Belongs to the type-I restriction system S methylase family.</text>
</comment>
<evidence type="ECO:0000256" key="2">
    <source>
        <dbReference type="ARBA" id="ARBA00022747"/>
    </source>
</evidence>
<evidence type="ECO:0000259" key="5">
    <source>
        <dbReference type="Pfam" id="PF01420"/>
    </source>
</evidence>
<dbReference type="InterPro" id="IPR044946">
    <property type="entry name" value="Restrct_endonuc_typeI_TRD_sf"/>
</dbReference>
<evidence type="ECO:0000256" key="1">
    <source>
        <dbReference type="ARBA" id="ARBA00010923"/>
    </source>
</evidence>
<evidence type="ECO:0000256" key="3">
    <source>
        <dbReference type="ARBA" id="ARBA00023125"/>
    </source>
</evidence>
<dbReference type="InterPro" id="IPR000055">
    <property type="entry name" value="Restrct_endonuc_typeI_TRD"/>
</dbReference>
<name>A0A918DEB8_9RHOB</name>
<dbReference type="EMBL" id="BMLP01000005">
    <property type="protein sequence ID" value="GGO34440.1"/>
    <property type="molecule type" value="Genomic_DNA"/>
</dbReference>
<evidence type="ECO:0000313" key="6">
    <source>
        <dbReference type="EMBL" id="GGO34440.1"/>
    </source>
</evidence>
<accession>A0A918DEB8</accession>
<evidence type="ECO:0000313" key="7">
    <source>
        <dbReference type="Proteomes" id="UP000598196"/>
    </source>
</evidence>
<sequence length="495" mass="54665">MRYFLPEELPSGWVKVCLNEVIDHHSGNSKLIKGKQLSFPAKGSYKGFSASGQDVWLESYEQEGPAIVISAVGARCGKCFMADGKWSAVANTHVLRFDPGLIEHRYLWYLVNDEEFWVRSGSGQPFVKTKASLERPVALPPLPEQKRIVAKVEELFSELDAGEENLIRARGLLGLYRQSLLKAAFQGDLTAAWREANKDKLEPPETLLARIRQERETRYAEALDAWQTALSEWRAGGEKGKKPGKPSRPAELVTSGSPNGHSPPGWVTVTVEGLLKEPPSNGRSVKDRKGGFKVLRLSAFKGNRLNLMEAKEGDWSAEDAEGWIVEEGDFFVIRGNGSKHLVGIGALAVGVREPVAYPDTMIRLAIDRDVALAEYFLLVWNSRILRDQIETAARTTAGIYKINQPHICGFAFPLPPLEEQNELVHILDAQLSAIDATEAEITTALAKIAALRQSILKEAFSGRLVPQDPKDEPAAALLARLKPNPAPARSRKPRT</sequence>
<dbReference type="OrthoDB" id="164285at2"/>
<gene>
    <name evidence="6" type="primary">hsdS</name>
    <name evidence="6" type="ORF">GCM10010991_25220</name>
</gene>
<dbReference type="GO" id="GO:0003677">
    <property type="term" value="F:DNA binding"/>
    <property type="evidence" value="ECO:0007669"/>
    <property type="project" value="UniProtKB-KW"/>
</dbReference>
<dbReference type="PANTHER" id="PTHR43140">
    <property type="entry name" value="TYPE-1 RESTRICTION ENZYME ECOKI SPECIFICITY PROTEIN"/>
    <property type="match status" value="1"/>
</dbReference>
<keyword evidence="7" id="KW-1185">Reference proteome</keyword>
<proteinExistence type="inferred from homology"/>
<dbReference type="SUPFAM" id="SSF116734">
    <property type="entry name" value="DNA methylase specificity domain"/>
    <property type="match status" value="2"/>
</dbReference>
<dbReference type="InterPro" id="IPR051212">
    <property type="entry name" value="Type-I_RE_S_subunit"/>
</dbReference>
<dbReference type="Pfam" id="PF01420">
    <property type="entry name" value="Methylase_S"/>
    <property type="match status" value="1"/>
</dbReference>